<evidence type="ECO:0000256" key="1">
    <source>
        <dbReference type="SAM" id="Phobius"/>
    </source>
</evidence>
<proteinExistence type="predicted"/>
<reference evidence="2 3" key="1">
    <citation type="submission" date="2024-04" db="EMBL/GenBank/DDBJ databases">
        <authorList>
            <person name="Fracassetti M."/>
        </authorList>
    </citation>
    <scope>NUCLEOTIDE SEQUENCE [LARGE SCALE GENOMIC DNA]</scope>
</reference>
<feature type="transmembrane region" description="Helical" evidence="1">
    <location>
        <begin position="65"/>
        <end position="90"/>
    </location>
</feature>
<evidence type="ECO:0000313" key="2">
    <source>
        <dbReference type="EMBL" id="CAL1365926.1"/>
    </source>
</evidence>
<protein>
    <submittedName>
        <fullName evidence="2">Uncharacterized protein</fullName>
    </submittedName>
</protein>
<organism evidence="2 3">
    <name type="scientific">Linum trigynum</name>
    <dbReference type="NCBI Taxonomy" id="586398"/>
    <lineage>
        <taxon>Eukaryota</taxon>
        <taxon>Viridiplantae</taxon>
        <taxon>Streptophyta</taxon>
        <taxon>Embryophyta</taxon>
        <taxon>Tracheophyta</taxon>
        <taxon>Spermatophyta</taxon>
        <taxon>Magnoliopsida</taxon>
        <taxon>eudicotyledons</taxon>
        <taxon>Gunneridae</taxon>
        <taxon>Pentapetalae</taxon>
        <taxon>rosids</taxon>
        <taxon>fabids</taxon>
        <taxon>Malpighiales</taxon>
        <taxon>Linaceae</taxon>
        <taxon>Linum</taxon>
    </lineage>
</organism>
<keyword evidence="1" id="KW-0812">Transmembrane</keyword>
<name>A0AAV2D3M9_9ROSI</name>
<evidence type="ECO:0000313" key="3">
    <source>
        <dbReference type="Proteomes" id="UP001497516"/>
    </source>
</evidence>
<keyword evidence="1" id="KW-1133">Transmembrane helix</keyword>
<sequence>MATVHSLGDFFLPGTSRTSVDGSVTNAISRSFMPSSHDPSLLNMVSSGFLAVRGPKNEITEVGVILSHVFSTMVGIFFDHVLGIIVIDLVGRKYYDPSQPD</sequence>
<dbReference type="Proteomes" id="UP001497516">
    <property type="component" value="Chromosome 2"/>
</dbReference>
<keyword evidence="1" id="KW-0472">Membrane</keyword>
<dbReference type="AlphaFoldDB" id="A0AAV2D3M9"/>
<keyword evidence="3" id="KW-1185">Reference proteome</keyword>
<accession>A0AAV2D3M9</accession>
<dbReference type="EMBL" id="OZ034815">
    <property type="protein sequence ID" value="CAL1365926.1"/>
    <property type="molecule type" value="Genomic_DNA"/>
</dbReference>
<gene>
    <name evidence="2" type="ORF">LTRI10_LOCUS10401</name>
</gene>